<dbReference type="OrthoDB" id="5590282at2759"/>
<keyword evidence="9" id="KW-1185">Reference proteome</keyword>
<proteinExistence type="inferred from homology"/>
<dbReference type="Proteomes" id="UP000324585">
    <property type="component" value="Unassembled WGS sequence"/>
</dbReference>
<dbReference type="InterPro" id="IPR013763">
    <property type="entry name" value="Cyclin-like_dom"/>
</dbReference>
<dbReference type="PANTHER" id="PTHR10177">
    <property type="entry name" value="CYCLINS"/>
    <property type="match status" value="1"/>
</dbReference>
<protein>
    <submittedName>
        <fullName evidence="8">G2/mitotic-specific cyclin-A</fullName>
    </submittedName>
</protein>
<gene>
    <name evidence="8" type="ORF">FVE85_1869</name>
</gene>
<dbReference type="InterPro" id="IPR004367">
    <property type="entry name" value="Cyclin_C-dom"/>
</dbReference>
<feature type="domain" description="Cyclin C-terminal" evidence="7">
    <location>
        <begin position="530"/>
        <end position="648"/>
    </location>
</feature>
<reference evidence="9" key="1">
    <citation type="journal article" date="2019" name="Nat. Commun.">
        <title>Expansion of phycobilisome linker gene families in mesophilic red algae.</title>
        <authorList>
            <person name="Lee J."/>
            <person name="Kim D."/>
            <person name="Bhattacharya D."/>
            <person name="Yoon H.S."/>
        </authorList>
    </citation>
    <scope>NUCLEOTIDE SEQUENCE [LARGE SCALE GENOMIC DNA]</scope>
    <source>
        <strain evidence="9">CCMP 1328</strain>
    </source>
</reference>
<evidence type="ECO:0000256" key="3">
    <source>
        <dbReference type="ARBA" id="ARBA00023306"/>
    </source>
</evidence>
<dbReference type="SUPFAM" id="SSF47954">
    <property type="entry name" value="Cyclin-like"/>
    <property type="match status" value="2"/>
</dbReference>
<feature type="compositionally biased region" description="Polar residues" evidence="5">
    <location>
        <begin position="82"/>
        <end position="111"/>
    </location>
</feature>
<dbReference type="Pfam" id="PF02984">
    <property type="entry name" value="Cyclin_C"/>
    <property type="match status" value="1"/>
</dbReference>
<evidence type="ECO:0000256" key="2">
    <source>
        <dbReference type="ARBA" id="ARBA00023127"/>
    </source>
</evidence>
<dbReference type="InterPro" id="IPR039361">
    <property type="entry name" value="Cyclin"/>
</dbReference>
<feature type="domain" description="Cyclin-like" evidence="6">
    <location>
        <begin position="436"/>
        <end position="521"/>
    </location>
</feature>
<feature type="region of interest" description="Disordered" evidence="5">
    <location>
        <begin position="243"/>
        <end position="291"/>
    </location>
</feature>
<dbReference type="GO" id="GO:0051301">
    <property type="term" value="P:cell division"/>
    <property type="evidence" value="ECO:0007669"/>
    <property type="project" value="UniProtKB-KW"/>
</dbReference>
<feature type="region of interest" description="Disordered" evidence="5">
    <location>
        <begin position="136"/>
        <end position="195"/>
    </location>
</feature>
<evidence type="ECO:0000313" key="9">
    <source>
        <dbReference type="Proteomes" id="UP000324585"/>
    </source>
</evidence>
<feature type="domain" description="Cyclin-like" evidence="6">
    <location>
        <begin position="534"/>
        <end position="615"/>
    </location>
</feature>
<feature type="compositionally biased region" description="Basic residues" evidence="5">
    <location>
        <begin position="1"/>
        <end position="15"/>
    </location>
</feature>
<dbReference type="SMART" id="SM00385">
    <property type="entry name" value="CYCLIN"/>
    <property type="match status" value="2"/>
</dbReference>
<feature type="region of interest" description="Disordered" evidence="5">
    <location>
        <begin position="1"/>
        <end position="112"/>
    </location>
</feature>
<feature type="compositionally biased region" description="Polar residues" evidence="5">
    <location>
        <begin position="360"/>
        <end position="371"/>
    </location>
</feature>
<feature type="compositionally biased region" description="Basic and acidic residues" evidence="5">
    <location>
        <begin position="330"/>
        <end position="339"/>
    </location>
</feature>
<name>A0A5J4YYC5_PORPP</name>
<organism evidence="8 9">
    <name type="scientific">Porphyridium purpureum</name>
    <name type="common">Red alga</name>
    <name type="synonym">Porphyridium cruentum</name>
    <dbReference type="NCBI Taxonomy" id="35688"/>
    <lineage>
        <taxon>Eukaryota</taxon>
        <taxon>Rhodophyta</taxon>
        <taxon>Bangiophyceae</taxon>
        <taxon>Porphyridiales</taxon>
        <taxon>Porphyridiaceae</taxon>
        <taxon>Porphyridium</taxon>
    </lineage>
</organism>
<evidence type="ECO:0000256" key="4">
    <source>
        <dbReference type="RuleBase" id="RU000383"/>
    </source>
</evidence>
<keyword evidence="3" id="KW-0131">Cell cycle</keyword>
<dbReference type="OMA" id="ITNSHEV"/>
<keyword evidence="2 4" id="KW-0195">Cyclin</keyword>
<dbReference type="SMART" id="SM01332">
    <property type="entry name" value="Cyclin_C"/>
    <property type="match status" value="1"/>
</dbReference>
<feature type="compositionally biased region" description="Basic and acidic residues" evidence="5">
    <location>
        <begin position="16"/>
        <end position="30"/>
    </location>
</feature>
<dbReference type="AlphaFoldDB" id="A0A5J4YYC5"/>
<dbReference type="InterPro" id="IPR006671">
    <property type="entry name" value="Cyclin_N"/>
</dbReference>
<dbReference type="FunFam" id="1.10.472.10:FF:000001">
    <property type="entry name" value="G2/mitotic-specific cyclin"/>
    <property type="match status" value="1"/>
</dbReference>
<evidence type="ECO:0000259" key="7">
    <source>
        <dbReference type="SMART" id="SM01332"/>
    </source>
</evidence>
<dbReference type="EMBL" id="VRMN01000003">
    <property type="protein sequence ID" value="KAA8495714.1"/>
    <property type="molecule type" value="Genomic_DNA"/>
</dbReference>
<dbReference type="Pfam" id="PF00134">
    <property type="entry name" value="Cyclin_N"/>
    <property type="match status" value="1"/>
</dbReference>
<feature type="region of interest" description="Disordered" evidence="5">
    <location>
        <begin position="325"/>
        <end position="383"/>
    </location>
</feature>
<comment type="caution">
    <text evidence="8">The sequence shown here is derived from an EMBL/GenBank/DDBJ whole genome shotgun (WGS) entry which is preliminary data.</text>
</comment>
<sequence length="657" mass="73175">MKRSLQLPQRRHRRDHSQDAAQHTRPDPKQIRRMPLSEIPVSAPGSNSVPAQRAPVEDKGFVLRDDEGRLGSQSRRAGEQHLQGQSGAVNVATQEPPQKPGRSSSAESTTGVDARPAFCTGQAAQTHVVPFQIYSDEVHRQERQGSQPRRRFDSSRRRSASSVTSSEQNELSAEFPHLDSASPLNHGPDVDHSDETPMRVATVKVGNLNVLDCFRSAASRIHASQATSAAHFQVDRRVTQQHVQNDGGLRESAQDPPLAVLSDASTDGMPAGNGKEEPNVLGAGSHSSLHQDRPLEQGHLMLRNKHLDRGGPPEAHVSVQVLLAGENVESESRHERDTSGVDALEMSPPGPEADVEESSSGDTLLSFTSSEAGLRPSAEPERNIDEAILGDPLYATEYIQDIVQNLRASERRRMPNARYMDDQDDISPRMRAQLVDWLIEVQDEYLLRDETSFITVSYVDRFLTHMPRLHHTRLQLVGIVCMMLASKFEEIHPPNVEDFAHVAAGTYQRDELIRMESLILNTLNFNMVSITPLQYLPRMLRAVDASPDTCVLSLFLCTLSMVDYRMIRYPPSIIAVAAVALARHTHALSPWCPNLSYYSGLTSQDVRRASWDMYQLWVTAYEHPNPGNHIKQKFRAERFRSVSVTEPPLTAPWEGSS</sequence>
<evidence type="ECO:0000256" key="5">
    <source>
        <dbReference type="SAM" id="MobiDB-lite"/>
    </source>
</evidence>
<accession>A0A5J4YYC5</accession>
<keyword evidence="1" id="KW-0132">Cell division</keyword>
<dbReference type="Gene3D" id="1.10.472.10">
    <property type="entry name" value="Cyclin-like"/>
    <property type="match status" value="2"/>
</dbReference>
<evidence type="ECO:0000259" key="6">
    <source>
        <dbReference type="SMART" id="SM00385"/>
    </source>
</evidence>
<feature type="compositionally biased region" description="Basic and acidic residues" evidence="5">
    <location>
        <begin position="55"/>
        <end position="69"/>
    </location>
</feature>
<dbReference type="InterPro" id="IPR036915">
    <property type="entry name" value="Cyclin-like_sf"/>
</dbReference>
<comment type="similarity">
    <text evidence="4">Belongs to the cyclin family.</text>
</comment>
<evidence type="ECO:0000256" key="1">
    <source>
        <dbReference type="ARBA" id="ARBA00022618"/>
    </source>
</evidence>
<evidence type="ECO:0000313" key="8">
    <source>
        <dbReference type="EMBL" id="KAA8495714.1"/>
    </source>
</evidence>